<gene>
    <name evidence="2" type="ORF">O9Z63_15490</name>
</gene>
<reference evidence="2 3" key="1">
    <citation type="journal article" date="2011" name="Int. J. Syst. Evol. Microbiol.">
        <title>Hymenobacter yonginensis sp. nov., isolated from a mesotrophic artificial lake.</title>
        <authorList>
            <person name="Joung Y."/>
            <person name="Cho S.H."/>
            <person name="Kim H."/>
            <person name="Kim S.B."/>
            <person name="Joh K."/>
        </authorList>
    </citation>
    <scope>NUCLEOTIDE SEQUENCE [LARGE SCALE GENOMIC DNA]</scope>
    <source>
        <strain evidence="2 3">KCTC 22745</strain>
    </source>
</reference>
<accession>A0ABY7PL80</accession>
<evidence type="ECO:0008006" key="4">
    <source>
        <dbReference type="Google" id="ProtNLM"/>
    </source>
</evidence>
<protein>
    <recommendedName>
        <fullName evidence="4">Roadblock/LAMTOR2 domain-containing protein</fullName>
    </recommendedName>
</protein>
<evidence type="ECO:0000313" key="2">
    <source>
        <dbReference type="EMBL" id="WBO83772.1"/>
    </source>
</evidence>
<feature type="region of interest" description="Disordered" evidence="1">
    <location>
        <begin position="1"/>
        <end position="25"/>
    </location>
</feature>
<name>A0ABY7PL80_9BACT</name>
<sequence>MKPKNYRRKAPRRVERAELPPPPDPLAEQVVAQVRAALPELLAVAVVEVASGASLAAHAPTTAIDPATGAAFNAQVVKLKRQAMAALQLSPDEQLGDILITLSSQLHLLQLTPDGRRFIYLVVASETTNLGIAREVLRAQVGQLAA</sequence>
<proteinExistence type="predicted"/>
<evidence type="ECO:0000313" key="3">
    <source>
        <dbReference type="Proteomes" id="UP001211872"/>
    </source>
</evidence>
<dbReference type="EMBL" id="CP115396">
    <property type="protein sequence ID" value="WBO83772.1"/>
    <property type="molecule type" value="Genomic_DNA"/>
</dbReference>
<dbReference type="Proteomes" id="UP001211872">
    <property type="component" value="Chromosome"/>
</dbReference>
<organism evidence="2 3">
    <name type="scientific">Hymenobacter yonginensis</name>
    <dbReference type="NCBI Taxonomy" id="748197"/>
    <lineage>
        <taxon>Bacteria</taxon>
        <taxon>Pseudomonadati</taxon>
        <taxon>Bacteroidota</taxon>
        <taxon>Cytophagia</taxon>
        <taxon>Cytophagales</taxon>
        <taxon>Hymenobacteraceae</taxon>
        <taxon>Hymenobacter</taxon>
    </lineage>
</organism>
<keyword evidence="3" id="KW-1185">Reference proteome</keyword>
<feature type="compositionally biased region" description="Basic residues" evidence="1">
    <location>
        <begin position="1"/>
        <end position="11"/>
    </location>
</feature>
<dbReference type="RefSeq" id="WP_270126202.1">
    <property type="nucleotide sequence ID" value="NZ_CP115396.1"/>
</dbReference>
<evidence type="ECO:0000256" key="1">
    <source>
        <dbReference type="SAM" id="MobiDB-lite"/>
    </source>
</evidence>